<protein>
    <submittedName>
        <fullName evidence="2">Uncharacterized protein</fullName>
    </submittedName>
</protein>
<name>A0A6G9ZDY8_9NOCA</name>
<evidence type="ECO:0000313" key="2">
    <source>
        <dbReference type="EMBL" id="QIS23567.1"/>
    </source>
</evidence>
<proteinExistence type="predicted"/>
<feature type="region of interest" description="Disordered" evidence="1">
    <location>
        <begin position="1"/>
        <end position="44"/>
    </location>
</feature>
<organism evidence="2 3">
    <name type="scientific">Nocardia terpenica</name>
    <dbReference type="NCBI Taxonomy" id="455432"/>
    <lineage>
        <taxon>Bacteria</taxon>
        <taxon>Bacillati</taxon>
        <taxon>Actinomycetota</taxon>
        <taxon>Actinomycetes</taxon>
        <taxon>Mycobacteriales</taxon>
        <taxon>Nocardiaceae</taxon>
        <taxon>Nocardia</taxon>
    </lineage>
</organism>
<dbReference type="AlphaFoldDB" id="A0A6G9ZDY8"/>
<dbReference type="EMBL" id="CP046173">
    <property type="protein sequence ID" value="QIS23567.1"/>
    <property type="molecule type" value="Genomic_DNA"/>
</dbReference>
<evidence type="ECO:0000313" key="3">
    <source>
        <dbReference type="Proteomes" id="UP000500953"/>
    </source>
</evidence>
<accession>A0A6G9ZDY8</accession>
<feature type="compositionally biased region" description="Pro residues" evidence="1">
    <location>
        <begin position="1"/>
        <end position="33"/>
    </location>
</feature>
<sequence>MQPVTADPPAPPPPPPPPPFPLPPPPPPPPPAPASDAVTDVTPAGTANWPLEVNVCELAAYAGTPAPTSPDPAIAQASNAHLVAGTKDHLMRGTLLDDTWADARTAVSDRTRAFE</sequence>
<dbReference type="Proteomes" id="UP000500953">
    <property type="component" value="Chromosome"/>
</dbReference>
<gene>
    <name evidence="2" type="ORF">F6W96_40120</name>
</gene>
<dbReference type="PRINTS" id="PR00806">
    <property type="entry name" value="VINCULIN"/>
</dbReference>
<reference evidence="2 3" key="1">
    <citation type="journal article" date="2019" name="ACS Chem. Biol.">
        <title>Identification and Mobilization of a Cryptic Antibiotic Biosynthesis Gene Locus from a Human-Pathogenic Nocardia Isolate.</title>
        <authorList>
            <person name="Herisse M."/>
            <person name="Ishida K."/>
            <person name="Porter J.L."/>
            <person name="Howden B."/>
            <person name="Hertweck C."/>
            <person name="Stinear T.P."/>
            <person name="Pidot S.J."/>
        </authorList>
    </citation>
    <scope>NUCLEOTIDE SEQUENCE [LARGE SCALE GENOMIC DNA]</scope>
    <source>
        <strain evidence="2 3">AUSMDU00012715</strain>
    </source>
</reference>
<evidence type="ECO:0000256" key="1">
    <source>
        <dbReference type="SAM" id="MobiDB-lite"/>
    </source>
</evidence>